<evidence type="ECO:0000313" key="2">
    <source>
        <dbReference type="Proteomes" id="UP001595384"/>
    </source>
</evidence>
<protein>
    <recommendedName>
        <fullName evidence="3">Pilus assembly protein PilP</fullName>
    </recommendedName>
</protein>
<evidence type="ECO:0008006" key="3">
    <source>
        <dbReference type="Google" id="ProtNLM"/>
    </source>
</evidence>
<name>A0ABV7CAA4_9VIBR</name>
<dbReference type="RefSeq" id="WP_123017013.1">
    <property type="nucleotide sequence ID" value="NZ_AP024911.1"/>
</dbReference>
<organism evidence="1 2">
    <name type="scientific">Vibrio zhugei</name>
    <dbReference type="NCBI Taxonomy" id="2479546"/>
    <lineage>
        <taxon>Bacteria</taxon>
        <taxon>Pseudomonadati</taxon>
        <taxon>Pseudomonadota</taxon>
        <taxon>Gammaproteobacteria</taxon>
        <taxon>Vibrionales</taxon>
        <taxon>Vibrionaceae</taxon>
        <taxon>Vibrio</taxon>
    </lineage>
</organism>
<sequence>MTRYILVFLMMLVIAERGGAASLKVPETSVTPQNQTVFDRPIHLPRIQRIVTERSPFSLREPVALRKRQTADCLSHLAKSERGSSGISRVALRGIVQENGEHKAIVKLATQQLRWVSAGDRLLQGRTIIHTVTAKGIEVFERTNDGRCYRSWLSLSEERRNEQ</sequence>
<comment type="caution">
    <text evidence="1">The sequence shown here is derived from an EMBL/GenBank/DDBJ whole genome shotgun (WGS) entry which is preliminary data.</text>
</comment>
<evidence type="ECO:0000313" key="1">
    <source>
        <dbReference type="EMBL" id="MFC3023663.1"/>
    </source>
</evidence>
<proteinExistence type="predicted"/>
<accession>A0ABV7CAA4</accession>
<dbReference type="EMBL" id="JBHRSE010000049">
    <property type="protein sequence ID" value="MFC3023663.1"/>
    <property type="molecule type" value="Genomic_DNA"/>
</dbReference>
<keyword evidence="2" id="KW-1185">Reference proteome</keyword>
<gene>
    <name evidence="1" type="ORF">ACFODT_07485</name>
</gene>
<dbReference type="Proteomes" id="UP001595384">
    <property type="component" value="Unassembled WGS sequence"/>
</dbReference>
<reference evidence="2" key="1">
    <citation type="journal article" date="2019" name="Int. J. Syst. Evol. Microbiol.">
        <title>The Global Catalogue of Microorganisms (GCM) 10K type strain sequencing project: providing services to taxonomists for standard genome sequencing and annotation.</title>
        <authorList>
            <consortium name="The Broad Institute Genomics Platform"/>
            <consortium name="The Broad Institute Genome Sequencing Center for Infectious Disease"/>
            <person name="Wu L."/>
            <person name="Ma J."/>
        </authorList>
    </citation>
    <scope>NUCLEOTIDE SEQUENCE [LARGE SCALE GENOMIC DNA]</scope>
    <source>
        <strain evidence="2">KCTC 62784</strain>
    </source>
</reference>